<protein>
    <recommendedName>
        <fullName evidence="3">Knottins-like domain-containing protein</fullName>
    </recommendedName>
</protein>
<evidence type="ECO:0000313" key="5">
    <source>
        <dbReference type="Proteomes" id="UP000729402"/>
    </source>
</evidence>
<keyword evidence="5" id="KW-1185">Reference proteome</keyword>
<dbReference type="Proteomes" id="UP000729402">
    <property type="component" value="Unassembled WGS sequence"/>
</dbReference>
<dbReference type="AlphaFoldDB" id="A0A8J5W1E6"/>
<dbReference type="InterPro" id="IPR003614">
    <property type="entry name" value="Knottins"/>
</dbReference>
<keyword evidence="2" id="KW-0812">Transmembrane</keyword>
<accession>A0A8J5W1E6</accession>
<dbReference type="Pfam" id="PF00304">
    <property type="entry name" value="Gamma-thionin"/>
    <property type="match status" value="1"/>
</dbReference>
<comment type="caution">
    <text evidence="4">The sequence shown here is derived from an EMBL/GenBank/DDBJ whole genome shotgun (WGS) entry which is preliminary data.</text>
</comment>
<keyword evidence="2" id="KW-0472">Membrane</keyword>
<dbReference type="EMBL" id="JAAALK010000283">
    <property type="protein sequence ID" value="KAG8069903.1"/>
    <property type="molecule type" value="Genomic_DNA"/>
</dbReference>
<evidence type="ECO:0000313" key="4">
    <source>
        <dbReference type="EMBL" id="KAG8069903.1"/>
    </source>
</evidence>
<evidence type="ECO:0000256" key="1">
    <source>
        <dbReference type="SAM" id="MobiDB-lite"/>
    </source>
</evidence>
<sequence>MRSWDGSAPLRHRSHGAPPPTPSASAQASHGYAVGSELPRPTSHDSNTDPEASHGSAVGPEALHPSAPSFARLRLRHPTRLPLITAAMAACIFLLALVLPPCSGQRSGCTKLDRSKTFKGDCHSDGDCADACRSEGYTDGYCFTDVVVSPDRPFCMCVAQCPPPAGNDDEEDE</sequence>
<dbReference type="OrthoDB" id="602161at2759"/>
<keyword evidence="2" id="KW-1133">Transmembrane helix</keyword>
<feature type="transmembrane region" description="Helical" evidence="2">
    <location>
        <begin position="81"/>
        <end position="99"/>
    </location>
</feature>
<dbReference type="CDD" id="cd00107">
    <property type="entry name" value="Knot1"/>
    <property type="match status" value="1"/>
</dbReference>
<organism evidence="4 5">
    <name type="scientific">Zizania palustris</name>
    <name type="common">Northern wild rice</name>
    <dbReference type="NCBI Taxonomy" id="103762"/>
    <lineage>
        <taxon>Eukaryota</taxon>
        <taxon>Viridiplantae</taxon>
        <taxon>Streptophyta</taxon>
        <taxon>Embryophyta</taxon>
        <taxon>Tracheophyta</taxon>
        <taxon>Spermatophyta</taxon>
        <taxon>Magnoliopsida</taxon>
        <taxon>Liliopsida</taxon>
        <taxon>Poales</taxon>
        <taxon>Poaceae</taxon>
        <taxon>BOP clade</taxon>
        <taxon>Oryzoideae</taxon>
        <taxon>Oryzeae</taxon>
        <taxon>Zizaniinae</taxon>
        <taxon>Zizania</taxon>
    </lineage>
</organism>
<gene>
    <name evidence="4" type="ORF">GUJ93_ZPchr0006g41153</name>
</gene>
<name>A0A8J5W1E6_ZIZPA</name>
<reference evidence="4" key="2">
    <citation type="submission" date="2021-02" db="EMBL/GenBank/DDBJ databases">
        <authorList>
            <person name="Kimball J.A."/>
            <person name="Haas M.W."/>
            <person name="Macchietto M."/>
            <person name="Kono T."/>
            <person name="Duquette J."/>
            <person name="Shao M."/>
        </authorList>
    </citation>
    <scope>NUCLEOTIDE SEQUENCE</scope>
    <source>
        <tissue evidence="4">Fresh leaf tissue</tissue>
    </source>
</reference>
<dbReference type="SMART" id="SM00505">
    <property type="entry name" value="Knot1"/>
    <property type="match status" value="1"/>
</dbReference>
<proteinExistence type="predicted"/>
<feature type="domain" description="Knottins-like" evidence="3">
    <location>
        <begin position="110"/>
        <end position="161"/>
    </location>
</feature>
<reference evidence="4" key="1">
    <citation type="journal article" date="2021" name="bioRxiv">
        <title>Whole Genome Assembly and Annotation of Northern Wild Rice, Zizania palustris L., Supports a Whole Genome Duplication in the Zizania Genus.</title>
        <authorList>
            <person name="Haas M."/>
            <person name="Kono T."/>
            <person name="Macchietto M."/>
            <person name="Millas R."/>
            <person name="McGilp L."/>
            <person name="Shao M."/>
            <person name="Duquette J."/>
            <person name="Hirsch C.N."/>
            <person name="Kimball J."/>
        </authorList>
    </citation>
    <scope>NUCLEOTIDE SEQUENCE</scope>
    <source>
        <tissue evidence="4">Fresh leaf tissue</tissue>
    </source>
</reference>
<evidence type="ECO:0000259" key="3">
    <source>
        <dbReference type="SMART" id="SM00505"/>
    </source>
</evidence>
<feature type="region of interest" description="Disordered" evidence="1">
    <location>
        <begin position="1"/>
        <end position="63"/>
    </location>
</feature>
<dbReference type="GO" id="GO:0006952">
    <property type="term" value="P:defense response"/>
    <property type="evidence" value="ECO:0007669"/>
    <property type="project" value="InterPro"/>
</dbReference>
<evidence type="ECO:0000256" key="2">
    <source>
        <dbReference type="SAM" id="Phobius"/>
    </source>
</evidence>